<sequence>MKSYITTLFMLLSIISYGQEYNQTKETLQDPKLVDNILELITHRNSKFSSVFYPTGGFSEQEGLSIGVMPVVTFNEKEASIQKPSKYNRPTTLIPSLSLSTKGLFNLDASLIMFGKGKFNMYFTGVYQYVPNTYFGINEEVPVDTTSYFNRRFSTFGEVSYELTETLFLGLHYDIQNNTIEEVESVPHLYETSEGIAGGFNFGLGPILKFDTRDDIVYPSQGSLLVTSLTTYPKLLGNDYVFWHFYTEFSHFVKIKNEKNILGFFGAFHMKNGQIPFYYLNTLGGSKKMRSIAQPNRFIDKNYYMAQVEYRRHLWWRVGVATFASVGNVYGSNGTNAFENMKYTVGLGLRFQLVENMKLNFRIDYGIGNYDQQGLWLTSREAF</sequence>
<dbReference type="AlphaFoldDB" id="A0A7X9XCY1"/>
<dbReference type="Proteomes" id="UP000576082">
    <property type="component" value="Unassembled WGS sequence"/>
</dbReference>
<accession>A0A7X9XCY1</accession>
<evidence type="ECO:0000259" key="3">
    <source>
        <dbReference type="Pfam" id="PF01103"/>
    </source>
</evidence>
<keyword evidence="2" id="KW-0472">Membrane</keyword>
<keyword evidence="5" id="KW-1185">Reference proteome</keyword>
<proteinExistence type="predicted"/>
<evidence type="ECO:0000256" key="1">
    <source>
        <dbReference type="ARBA" id="ARBA00004370"/>
    </source>
</evidence>
<comment type="subcellular location">
    <subcellularLocation>
        <location evidence="1">Membrane</location>
    </subcellularLocation>
</comment>
<dbReference type="EMBL" id="JABANE010000143">
    <property type="protein sequence ID" value="NME72208.1"/>
    <property type="molecule type" value="Genomic_DNA"/>
</dbReference>
<dbReference type="Pfam" id="PF01103">
    <property type="entry name" value="Omp85"/>
    <property type="match status" value="1"/>
</dbReference>
<organism evidence="4 5">
    <name type="scientific">Flammeovirga aprica JL-4</name>
    <dbReference type="NCBI Taxonomy" id="694437"/>
    <lineage>
        <taxon>Bacteria</taxon>
        <taxon>Pseudomonadati</taxon>
        <taxon>Bacteroidota</taxon>
        <taxon>Cytophagia</taxon>
        <taxon>Cytophagales</taxon>
        <taxon>Flammeovirgaceae</taxon>
        <taxon>Flammeovirga</taxon>
    </lineage>
</organism>
<name>A0A7X9XCY1_9BACT</name>
<evidence type="ECO:0000313" key="5">
    <source>
        <dbReference type="Proteomes" id="UP000576082"/>
    </source>
</evidence>
<comment type="caution">
    <text evidence="4">The sequence shown here is derived from an EMBL/GenBank/DDBJ whole genome shotgun (WGS) entry which is preliminary data.</text>
</comment>
<reference evidence="4 5" key="1">
    <citation type="submission" date="2020-04" db="EMBL/GenBank/DDBJ databases">
        <title>Flammeovirga sp. SR4, a novel species isolated from seawater.</title>
        <authorList>
            <person name="Wang X."/>
        </authorList>
    </citation>
    <scope>NUCLEOTIDE SEQUENCE [LARGE SCALE GENOMIC DNA]</scope>
    <source>
        <strain evidence="4 5">ATCC 23126</strain>
    </source>
</reference>
<evidence type="ECO:0000313" key="4">
    <source>
        <dbReference type="EMBL" id="NME72208.1"/>
    </source>
</evidence>
<protein>
    <submittedName>
        <fullName evidence="4">BamA/TamA family outer membrane protein</fullName>
    </submittedName>
</protein>
<feature type="domain" description="Bacterial surface antigen (D15)" evidence="3">
    <location>
        <begin position="145"/>
        <end position="367"/>
    </location>
</feature>
<evidence type="ECO:0000256" key="2">
    <source>
        <dbReference type="ARBA" id="ARBA00023136"/>
    </source>
</evidence>
<dbReference type="Gene3D" id="2.40.160.50">
    <property type="entry name" value="membrane protein fhac: a member of the omp85/tpsb transporter family"/>
    <property type="match status" value="1"/>
</dbReference>
<dbReference type="GO" id="GO:0019867">
    <property type="term" value="C:outer membrane"/>
    <property type="evidence" value="ECO:0007669"/>
    <property type="project" value="InterPro"/>
</dbReference>
<dbReference type="RefSeq" id="WP_169660402.1">
    <property type="nucleotide sequence ID" value="NZ_JABANE010000143.1"/>
</dbReference>
<dbReference type="InterPro" id="IPR000184">
    <property type="entry name" value="Bac_surfAg_D15"/>
</dbReference>
<gene>
    <name evidence="4" type="ORF">HHU12_29885</name>
</gene>